<dbReference type="EMBL" id="LNIX01000037">
    <property type="protein sequence ID" value="OXA39793.1"/>
    <property type="molecule type" value="Genomic_DNA"/>
</dbReference>
<protein>
    <recommendedName>
        <fullName evidence="2">Serine/threonine-protein kinase 40</fullName>
    </recommendedName>
</protein>
<dbReference type="SMART" id="SM00220">
    <property type="entry name" value="S_TKc"/>
    <property type="match status" value="1"/>
</dbReference>
<evidence type="ECO:0000259" key="4">
    <source>
        <dbReference type="PROSITE" id="PS50011"/>
    </source>
</evidence>
<dbReference type="Proteomes" id="UP000198287">
    <property type="component" value="Unassembled WGS sequence"/>
</dbReference>
<dbReference type="AlphaFoldDB" id="A0A226D3N3"/>
<evidence type="ECO:0000256" key="3">
    <source>
        <dbReference type="SAM" id="MobiDB-lite"/>
    </source>
</evidence>
<feature type="domain" description="Protein kinase" evidence="4">
    <location>
        <begin position="21"/>
        <end position="323"/>
    </location>
</feature>
<dbReference type="SUPFAM" id="SSF56112">
    <property type="entry name" value="Protein kinase-like (PK-like)"/>
    <property type="match status" value="1"/>
</dbReference>
<dbReference type="InterPro" id="IPR000719">
    <property type="entry name" value="Prot_kinase_dom"/>
</dbReference>
<keyword evidence="6" id="KW-1185">Reference proteome</keyword>
<dbReference type="GO" id="GO:0005524">
    <property type="term" value="F:ATP binding"/>
    <property type="evidence" value="ECO:0007669"/>
    <property type="project" value="InterPro"/>
</dbReference>
<dbReference type="InterPro" id="IPR008271">
    <property type="entry name" value="Ser/Thr_kinase_AS"/>
</dbReference>
<organism evidence="5 6">
    <name type="scientific">Folsomia candida</name>
    <name type="common">Springtail</name>
    <dbReference type="NCBI Taxonomy" id="158441"/>
    <lineage>
        <taxon>Eukaryota</taxon>
        <taxon>Metazoa</taxon>
        <taxon>Ecdysozoa</taxon>
        <taxon>Arthropoda</taxon>
        <taxon>Hexapoda</taxon>
        <taxon>Collembola</taxon>
        <taxon>Entomobryomorpha</taxon>
        <taxon>Isotomoidea</taxon>
        <taxon>Isotomidae</taxon>
        <taxon>Proisotominae</taxon>
        <taxon>Folsomia</taxon>
    </lineage>
</organism>
<feature type="region of interest" description="Disordered" evidence="3">
    <location>
        <begin position="1"/>
        <end position="24"/>
    </location>
</feature>
<accession>A0A226D3N3</accession>
<dbReference type="GO" id="GO:0004672">
    <property type="term" value="F:protein kinase activity"/>
    <property type="evidence" value="ECO:0007669"/>
    <property type="project" value="InterPro"/>
</dbReference>
<dbReference type="Pfam" id="PF00069">
    <property type="entry name" value="Pkinase"/>
    <property type="match status" value="1"/>
</dbReference>
<dbReference type="PROSITE" id="PS00108">
    <property type="entry name" value="PROTEIN_KINASE_ST"/>
    <property type="match status" value="1"/>
</dbReference>
<name>A0A226D3N3_FOLCA</name>
<evidence type="ECO:0000313" key="6">
    <source>
        <dbReference type="Proteomes" id="UP000198287"/>
    </source>
</evidence>
<comment type="function">
    <text evidence="1">May be a negative regulator of NF-kappa-B and p53-mediated gene transcription.</text>
</comment>
<dbReference type="PANTHER" id="PTHR22961:SF16">
    <property type="entry name" value="SERINE_THREONINE-PROTEIN KINASE 40"/>
    <property type="match status" value="1"/>
</dbReference>
<evidence type="ECO:0000256" key="2">
    <source>
        <dbReference type="ARBA" id="ARBA00016813"/>
    </source>
</evidence>
<evidence type="ECO:0000256" key="1">
    <source>
        <dbReference type="ARBA" id="ARBA00003412"/>
    </source>
</evidence>
<feature type="compositionally biased region" description="Polar residues" evidence="3">
    <location>
        <begin position="456"/>
        <end position="468"/>
    </location>
</feature>
<feature type="region of interest" description="Disordered" evidence="3">
    <location>
        <begin position="373"/>
        <end position="414"/>
    </location>
</feature>
<keyword evidence="5" id="KW-0808">Transferase</keyword>
<evidence type="ECO:0000313" key="5">
    <source>
        <dbReference type="EMBL" id="OXA39793.1"/>
    </source>
</evidence>
<dbReference type="OrthoDB" id="410920at2759"/>
<dbReference type="InterPro" id="IPR011009">
    <property type="entry name" value="Kinase-like_dom_sf"/>
</dbReference>
<dbReference type="Gene3D" id="1.10.510.10">
    <property type="entry name" value="Transferase(Phosphotransferase) domain 1"/>
    <property type="match status" value="1"/>
</dbReference>
<feature type="region of interest" description="Disordered" evidence="3">
    <location>
        <begin position="449"/>
        <end position="468"/>
    </location>
</feature>
<keyword evidence="5" id="KW-0418">Kinase</keyword>
<feature type="compositionally biased region" description="Low complexity" evidence="3">
    <location>
        <begin position="396"/>
        <end position="414"/>
    </location>
</feature>
<dbReference type="PROSITE" id="PS50011">
    <property type="entry name" value="PROTEIN_KINASE_DOM"/>
    <property type="match status" value="1"/>
</dbReference>
<gene>
    <name evidence="5" type="ORF">Fcan01_25537</name>
</gene>
<sequence>MTSSSSSRAATEEAESVNSSYSSPRRVGPFLLGPQFEPPPARCVTHFLARREGTQEFYTVKVLTLADPAVVESTDDLYGKILFRTEYNLLRRLEGLNGVPQEYGMIRDRAEDDGRMVDKISLILGCYMPHNYSRKCASLAYLQQFVIQETKLEESTAIKILCNLVKVVEGLHQRHIVHRDIKLGNIVVDKKTLEVTIINFGLAKYVTAQDELLLDQCGSPAYASPEGISKKPYAGKPADMWALGVILYTMLYGKFPFFDVNPYVLLKKVSSGEFSIPAVGFTVSEATIKLLKSLLVVDPQARPTASDAWTLLNDKISAEEELLEGPQVVPTFSLADEDDEDYQRRIRVSQPVSYPVMSDSAVETALEILQSAPQPSGPHVNTNVIPSRNVPSVNVATSQERGTTTTTQTTPASRQAARAMLVARRRRMRNLHIAVANVRLWRIMTPFPFSRDNEDGASTSGSSANTQI</sequence>
<reference evidence="5 6" key="1">
    <citation type="submission" date="2015-12" db="EMBL/GenBank/DDBJ databases">
        <title>The genome of Folsomia candida.</title>
        <authorList>
            <person name="Faddeeva A."/>
            <person name="Derks M.F."/>
            <person name="Anvar Y."/>
            <person name="Smit S."/>
            <person name="Van Straalen N."/>
            <person name="Roelofs D."/>
        </authorList>
    </citation>
    <scope>NUCLEOTIDE SEQUENCE [LARGE SCALE GENOMIC DNA]</scope>
    <source>
        <strain evidence="5 6">VU population</strain>
        <tissue evidence="5">Whole body</tissue>
    </source>
</reference>
<comment type="caution">
    <text evidence="5">The sequence shown here is derived from an EMBL/GenBank/DDBJ whole genome shotgun (WGS) entry which is preliminary data.</text>
</comment>
<proteinExistence type="predicted"/>
<feature type="compositionally biased region" description="Polar residues" evidence="3">
    <location>
        <begin position="373"/>
        <end position="395"/>
    </location>
</feature>
<dbReference type="InterPro" id="IPR024104">
    <property type="entry name" value="Tribbles/Ser_Thr_kinase_40"/>
</dbReference>
<dbReference type="PANTHER" id="PTHR22961">
    <property type="entry name" value="SER/THR PROTEIN KINASE-TRB"/>
    <property type="match status" value="1"/>
</dbReference>
<dbReference type="STRING" id="158441.A0A226D3N3"/>